<dbReference type="InterPro" id="IPR013497">
    <property type="entry name" value="Topo_IA_cen"/>
</dbReference>
<sequence length="282" mass="32622">MCEEHNITDIDDLKVYTLIFFNTICSQSKNAIYENTTLNFKVKTHSFKCSFSQLKSKGFKAIKDSEEEKDEEWVESDIDFSSLQLKTQMPILDFNIKEIKAKSPSPYTESTFIAMMETYGIRRPSTYTSVFEILKNKNYITLEGKNRKITPTALGKSIVDFFLNDSQTQWIAISKVDDSFTKKLEEMLDMIIQDGKSAYLDLMQNIQKKLGTEISNLYRNNSNDNASATKKEMIPPTEKQLNFVETIEKTLQVKASDMTKKDKFACMKFIEEHSKKMPKKDK</sequence>
<dbReference type="Gene3D" id="1.10.460.10">
    <property type="entry name" value="Topoisomerase I, domain 2"/>
    <property type="match status" value="1"/>
</dbReference>
<organism evidence="5 6">
    <name type="scientific">Helicobacter pylori HP260AFii</name>
    <dbReference type="NCBI Taxonomy" id="1159077"/>
    <lineage>
        <taxon>Bacteria</taxon>
        <taxon>Pseudomonadati</taxon>
        <taxon>Campylobacterota</taxon>
        <taxon>Epsilonproteobacteria</taxon>
        <taxon>Campylobacterales</taxon>
        <taxon>Helicobacteraceae</taxon>
        <taxon>Helicobacter</taxon>
    </lineage>
</organism>
<dbReference type="Pfam" id="PF01131">
    <property type="entry name" value="Topoisom_bac"/>
    <property type="match status" value="1"/>
</dbReference>
<dbReference type="AlphaFoldDB" id="A0ABC9SBH3"/>
<evidence type="ECO:0000256" key="2">
    <source>
        <dbReference type="ARBA" id="ARBA00023125"/>
    </source>
</evidence>
<gene>
    <name evidence="5" type="ORF">HMPREF1449_00092</name>
</gene>
<evidence type="ECO:0000256" key="1">
    <source>
        <dbReference type="ARBA" id="ARBA00023029"/>
    </source>
</evidence>
<dbReference type="PANTHER" id="PTHR42785">
    <property type="entry name" value="DNA TOPOISOMERASE, TYPE IA, CORE"/>
    <property type="match status" value="1"/>
</dbReference>
<comment type="caution">
    <text evidence="5">The sequence shown here is derived from an EMBL/GenBank/DDBJ whole genome shotgun (WGS) entry which is preliminary data.</text>
</comment>
<dbReference type="Proteomes" id="UP000011945">
    <property type="component" value="Unassembled WGS sequence"/>
</dbReference>
<evidence type="ECO:0000313" key="5">
    <source>
        <dbReference type="EMBL" id="EMH68822.1"/>
    </source>
</evidence>
<dbReference type="InterPro" id="IPR000380">
    <property type="entry name" value="Topo_IA"/>
</dbReference>
<feature type="domain" description="Topo IA-type catalytic" evidence="4">
    <location>
        <begin position="1"/>
        <end position="215"/>
    </location>
</feature>
<dbReference type="InterPro" id="IPR013826">
    <property type="entry name" value="Topo_IA_cen_sub3"/>
</dbReference>
<evidence type="ECO:0000256" key="3">
    <source>
        <dbReference type="ARBA" id="ARBA00023235"/>
    </source>
</evidence>
<dbReference type="InterPro" id="IPR023405">
    <property type="entry name" value="Topo_IA_core_domain"/>
</dbReference>
<dbReference type="GO" id="GO:0003677">
    <property type="term" value="F:DNA binding"/>
    <property type="evidence" value="ECO:0007669"/>
    <property type="project" value="UniProtKB-KW"/>
</dbReference>
<dbReference type="SMART" id="SM00437">
    <property type="entry name" value="TOP1Ac"/>
    <property type="match status" value="1"/>
</dbReference>
<keyword evidence="1" id="KW-0799">Topoisomerase</keyword>
<proteinExistence type="predicted"/>
<dbReference type="PANTHER" id="PTHR42785:SF1">
    <property type="entry name" value="DNA TOPOISOMERASE"/>
    <property type="match status" value="1"/>
</dbReference>
<dbReference type="PROSITE" id="PS52039">
    <property type="entry name" value="TOPO_IA_2"/>
    <property type="match status" value="1"/>
</dbReference>
<dbReference type="InterPro" id="IPR003602">
    <property type="entry name" value="Topo_IA_DNA-bd_dom"/>
</dbReference>
<dbReference type="Gene3D" id="2.70.20.10">
    <property type="entry name" value="Topoisomerase I, domain 3"/>
    <property type="match status" value="1"/>
</dbReference>
<dbReference type="InterPro" id="IPR013824">
    <property type="entry name" value="Topo_IA_cen_sub1"/>
</dbReference>
<evidence type="ECO:0000259" key="4">
    <source>
        <dbReference type="PROSITE" id="PS52039"/>
    </source>
</evidence>
<dbReference type="SUPFAM" id="SSF56712">
    <property type="entry name" value="Prokaryotic type I DNA topoisomerase"/>
    <property type="match status" value="1"/>
</dbReference>
<accession>A0ABC9SBH3</accession>
<reference evidence="5 6" key="1">
    <citation type="submission" date="2012-12" db="EMBL/GenBank/DDBJ databases">
        <authorList>
            <person name="Weinstock G."/>
            <person name="Sodergren E."/>
            <person name="Lobos E.A."/>
            <person name="Fulton L."/>
            <person name="Fulton R."/>
            <person name="Courtney L."/>
            <person name="Fronick C."/>
            <person name="O'Laughlin M."/>
            <person name="Godfrey J."/>
            <person name="Wilson R.M."/>
            <person name="Miner T."/>
            <person name="Farmer C."/>
            <person name="Delehaunty K."/>
            <person name="Cordes M."/>
            <person name="Minx P."/>
            <person name="Tomlinson C."/>
            <person name="Chen J."/>
            <person name="Wollam A."/>
            <person name="Pepin K.H."/>
            <person name="Bhonagiri V."/>
            <person name="Zhang X."/>
            <person name="Suruliraj S."/>
            <person name="Antonio M."/>
            <person name="Secka O."/>
            <person name="Thomas J."/>
            <person name="Warren W."/>
            <person name="Mitreva M."/>
            <person name="Mardis E.R."/>
            <person name="Wilson R.K."/>
        </authorList>
    </citation>
    <scope>NUCLEOTIDE SEQUENCE [LARGE SCALE GENOMIC DNA]</scope>
    <source>
        <strain evidence="5 6">HP260AFii</strain>
    </source>
</reference>
<dbReference type="InterPro" id="IPR013825">
    <property type="entry name" value="Topo_IA_cen_sub2"/>
</dbReference>
<evidence type="ECO:0000313" key="6">
    <source>
        <dbReference type="Proteomes" id="UP000011945"/>
    </source>
</evidence>
<dbReference type="Gene3D" id="1.10.290.10">
    <property type="entry name" value="Topoisomerase I, domain 4"/>
    <property type="match status" value="1"/>
</dbReference>
<protein>
    <recommendedName>
        <fullName evidence="4">Topo IA-type catalytic domain-containing protein</fullName>
    </recommendedName>
</protein>
<name>A0ABC9SBH3_HELPX</name>
<dbReference type="EMBL" id="APEZ01000002">
    <property type="protein sequence ID" value="EMH68822.1"/>
    <property type="molecule type" value="Genomic_DNA"/>
</dbReference>
<keyword evidence="3" id="KW-0413">Isomerase</keyword>
<dbReference type="GO" id="GO:0003916">
    <property type="term" value="F:DNA topoisomerase activity"/>
    <property type="evidence" value="ECO:0007669"/>
    <property type="project" value="UniProtKB-KW"/>
</dbReference>
<keyword evidence="2" id="KW-0238">DNA-binding</keyword>